<gene>
    <name evidence="2" type="ORF">BLA60_26015</name>
</gene>
<dbReference type="OrthoDB" id="164800at2"/>
<dbReference type="Proteomes" id="UP000185696">
    <property type="component" value="Unassembled WGS sequence"/>
</dbReference>
<feature type="domain" description="N-acetyltransferase" evidence="1">
    <location>
        <begin position="122"/>
        <end position="255"/>
    </location>
</feature>
<dbReference type="AlphaFoldDB" id="A0A7Z0WIK2"/>
<reference evidence="2 3" key="1">
    <citation type="submission" date="2016-12" db="EMBL/GenBank/DDBJ databases">
        <title>The draft genome sequence of Actinophytocola xinjiangensis.</title>
        <authorList>
            <person name="Wang W."/>
            <person name="Yuan L."/>
        </authorList>
    </citation>
    <scope>NUCLEOTIDE SEQUENCE [LARGE SCALE GENOMIC DNA]</scope>
    <source>
        <strain evidence="2 3">CGMCC 4.4663</strain>
    </source>
</reference>
<comment type="caution">
    <text evidence="2">The sequence shown here is derived from an EMBL/GenBank/DDBJ whole genome shotgun (WGS) entry which is preliminary data.</text>
</comment>
<dbReference type="RefSeq" id="WP_075135622.1">
    <property type="nucleotide sequence ID" value="NZ_MSIF01000014.1"/>
</dbReference>
<accession>A0A7Z0WIK2</accession>
<organism evidence="2 3">
    <name type="scientific">Actinophytocola xinjiangensis</name>
    <dbReference type="NCBI Taxonomy" id="485602"/>
    <lineage>
        <taxon>Bacteria</taxon>
        <taxon>Bacillati</taxon>
        <taxon>Actinomycetota</taxon>
        <taxon>Actinomycetes</taxon>
        <taxon>Pseudonocardiales</taxon>
        <taxon>Pseudonocardiaceae</taxon>
    </lineage>
</organism>
<keyword evidence="3" id="KW-1185">Reference proteome</keyword>
<dbReference type="EMBL" id="MSIF01000014">
    <property type="protein sequence ID" value="OLF07782.1"/>
    <property type="molecule type" value="Genomic_DNA"/>
</dbReference>
<evidence type="ECO:0000313" key="2">
    <source>
        <dbReference type="EMBL" id="OLF07782.1"/>
    </source>
</evidence>
<sequence length="255" mass="27962">MADEVLTAFDSQLRDVVRPSLDGGLFERVGPVIRCLSNDPSGWNGVEWSSLDESTADAVIADQIAYFTGHGRRFEWKYYSYDRPADLPARLRAAGLSAGEEETVLVAAVADTPLDTPPPPGITLREATTDEDLRLVKRVHDEVFGGDHGPMVEAMRARMASGALAAVLALAGDEPVCAARVDFHVGTDFASLWGGGTVARWRRRGIYRAMVAHRARLAADRGYRYLRTDALPTSRPTLERLGFKRICTTVPFTQD</sequence>
<dbReference type="InterPro" id="IPR000182">
    <property type="entry name" value="GNAT_dom"/>
</dbReference>
<proteinExistence type="predicted"/>
<dbReference type="GO" id="GO:0016747">
    <property type="term" value="F:acyltransferase activity, transferring groups other than amino-acyl groups"/>
    <property type="evidence" value="ECO:0007669"/>
    <property type="project" value="InterPro"/>
</dbReference>
<evidence type="ECO:0000259" key="1">
    <source>
        <dbReference type="PROSITE" id="PS51186"/>
    </source>
</evidence>
<dbReference type="Gene3D" id="3.40.630.30">
    <property type="match status" value="1"/>
</dbReference>
<protein>
    <recommendedName>
        <fullName evidence="1">N-acetyltransferase domain-containing protein</fullName>
    </recommendedName>
</protein>
<dbReference type="PROSITE" id="PS51186">
    <property type="entry name" value="GNAT"/>
    <property type="match status" value="1"/>
</dbReference>
<dbReference type="InterPro" id="IPR016181">
    <property type="entry name" value="Acyl_CoA_acyltransferase"/>
</dbReference>
<name>A0A7Z0WIK2_9PSEU</name>
<dbReference type="SUPFAM" id="SSF55729">
    <property type="entry name" value="Acyl-CoA N-acyltransferases (Nat)"/>
    <property type="match status" value="1"/>
</dbReference>
<evidence type="ECO:0000313" key="3">
    <source>
        <dbReference type="Proteomes" id="UP000185696"/>
    </source>
</evidence>